<evidence type="ECO:0000256" key="16">
    <source>
        <dbReference type="ARBA" id="ARBA00023268"/>
    </source>
</evidence>
<evidence type="ECO:0000313" key="22">
    <source>
        <dbReference type="EMBL" id="WCO65137.1"/>
    </source>
</evidence>
<dbReference type="InterPro" id="IPR000422">
    <property type="entry name" value="DHBP_synthase_RibB"/>
</dbReference>
<dbReference type="EC" id="3.5.4.25" evidence="19"/>
<reference evidence="22" key="1">
    <citation type="submission" date="2023-01" db="EMBL/GenBank/DDBJ databases">
        <title>The diversity of Class Acidimicrobiia in South China Sea sediment environments and the proposal of Iamia marina sp. nov., a novel species of the genus Iamia.</title>
        <authorList>
            <person name="He Y."/>
            <person name="Tian X."/>
        </authorList>
    </citation>
    <scope>NUCLEOTIDE SEQUENCE</scope>
    <source>
        <strain evidence="22">DSM 19957</strain>
    </source>
</reference>
<comment type="cofactor">
    <cofactor evidence="2">
        <name>Mn(2+)</name>
        <dbReference type="ChEBI" id="CHEBI:29035"/>
    </cofactor>
</comment>
<dbReference type="HAMAP" id="MF_01283">
    <property type="entry name" value="RibBA"/>
    <property type="match status" value="1"/>
</dbReference>
<dbReference type="Pfam" id="PF00925">
    <property type="entry name" value="GTP_cyclohydro2"/>
    <property type="match status" value="1"/>
</dbReference>
<feature type="binding site" evidence="19">
    <location>
        <begin position="261"/>
        <end position="265"/>
    </location>
    <ligand>
        <name>GTP</name>
        <dbReference type="ChEBI" id="CHEBI:37565"/>
    </ligand>
</feature>
<feature type="site" description="Essential for DHBP synthase activity" evidence="19">
    <location>
        <position position="172"/>
    </location>
</feature>
<feature type="binding site" evidence="19">
    <location>
        <position position="36"/>
    </location>
    <ligand>
        <name>Mg(2+)</name>
        <dbReference type="ChEBI" id="CHEBI:18420"/>
        <label>2</label>
    </ligand>
</feature>
<dbReference type="Gene3D" id="3.90.870.10">
    <property type="entry name" value="DHBP synthase"/>
    <property type="match status" value="1"/>
</dbReference>
<keyword evidence="13 19" id="KW-0342">GTP-binding</keyword>
<dbReference type="InterPro" id="IPR000926">
    <property type="entry name" value="RibA"/>
</dbReference>
<dbReference type="PIRSF" id="PIRSF001259">
    <property type="entry name" value="RibA"/>
    <property type="match status" value="1"/>
</dbReference>
<keyword evidence="16 19" id="KW-0511">Multifunctional enzyme</keyword>
<dbReference type="PANTHER" id="PTHR21327:SF18">
    <property type="entry name" value="3,4-DIHYDROXY-2-BUTANONE 4-PHOSPHATE SYNTHASE"/>
    <property type="match status" value="1"/>
</dbReference>
<feature type="active site" description="Nucleophile; for GTP cyclohydrolase activity" evidence="19">
    <location>
        <position position="341"/>
    </location>
</feature>
<evidence type="ECO:0000256" key="15">
    <source>
        <dbReference type="ARBA" id="ARBA00023239"/>
    </source>
</evidence>
<dbReference type="GO" id="GO:0009231">
    <property type="term" value="P:riboflavin biosynthetic process"/>
    <property type="evidence" value="ECO:0007669"/>
    <property type="project" value="UniProtKB-UniRule"/>
</dbReference>
<feature type="binding site" evidence="19">
    <location>
        <position position="277"/>
    </location>
    <ligand>
        <name>Zn(2+)</name>
        <dbReference type="ChEBI" id="CHEBI:29105"/>
        <note>catalytic</note>
    </ligand>
</feature>
<dbReference type="Gene3D" id="3.40.50.10990">
    <property type="entry name" value="GTP cyclohydrolase II"/>
    <property type="match status" value="1"/>
</dbReference>
<dbReference type="Pfam" id="PF00926">
    <property type="entry name" value="DHBP_synthase"/>
    <property type="match status" value="1"/>
</dbReference>
<feature type="site" description="Essential for DHBP synthase activity" evidence="19">
    <location>
        <position position="134"/>
    </location>
</feature>
<evidence type="ECO:0000256" key="1">
    <source>
        <dbReference type="ARBA" id="ARBA00000141"/>
    </source>
</evidence>
<keyword evidence="10 19" id="KW-0378">Hydrolase</keyword>
<feature type="region of interest" description="GTP cyclohydrolase II" evidence="19">
    <location>
        <begin position="211"/>
        <end position="432"/>
    </location>
</feature>
<gene>
    <name evidence="19" type="primary">ribBA</name>
    <name evidence="22" type="ORF">PO878_11575</name>
</gene>
<dbReference type="FunFam" id="3.40.50.10990:FF:000001">
    <property type="entry name" value="Riboflavin biosynthesis protein RibBA"/>
    <property type="match status" value="1"/>
</dbReference>
<evidence type="ECO:0000256" key="5">
    <source>
        <dbReference type="ARBA" id="ARBA00004904"/>
    </source>
</evidence>
<feature type="binding site" evidence="19">
    <location>
        <position position="172"/>
    </location>
    <ligand>
        <name>D-ribulose 5-phosphate</name>
        <dbReference type="ChEBI" id="CHEBI:58121"/>
    </ligand>
</feature>
<evidence type="ECO:0000256" key="13">
    <source>
        <dbReference type="ARBA" id="ARBA00023134"/>
    </source>
</evidence>
<evidence type="ECO:0000256" key="20">
    <source>
        <dbReference type="SAM" id="MobiDB-lite"/>
    </source>
</evidence>
<keyword evidence="11 19" id="KW-0862">Zinc</keyword>
<proteinExistence type="inferred from homology"/>
<evidence type="ECO:0000256" key="19">
    <source>
        <dbReference type="HAMAP-Rule" id="MF_01283"/>
    </source>
</evidence>
<name>A0AAF0BSE3_9ACTN</name>
<dbReference type="GO" id="GO:0008270">
    <property type="term" value="F:zinc ion binding"/>
    <property type="evidence" value="ECO:0007669"/>
    <property type="project" value="UniProtKB-UniRule"/>
</dbReference>
<comment type="pathway">
    <text evidence="5 19">Cofactor biosynthesis; riboflavin biosynthesis; 2-hydroxy-3-oxobutyl phosphate from D-ribulose 5-phosphate: step 1/1.</text>
</comment>
<dbReference type="GO" id="GO:0005829">
    <property type="term" value="C:cytosol"/>
    <property type="evidence" value="ECO:0007669"/>
    <property type="project" value="TreeGrafter"/>
</dbReference>
<dbReference type="RefSeq" id="WP_272734662.1">
    <property type="nucleotide sequence ID" value="NZ_CP116942.1"/>
</dbReference>
<comment type="similarity">
    <text evidence="6 19">In the N-terminal section; belongs to the DHBP synthase family.</text>
</comment>
<dbReference type="GO" id="GO:0003935">
    <property type="term" value="F:GTP cyclohydrolase II activity"/>
    <property type="evidence" value="ECO:0007669"/>
    <property type="project" value="UniProtKB-UniRule"/>
</dbReference>
<dbReference type="NCBIfam" id="NF006803">
    <property type="entry name" value="PRK09311.1"/>
    <property type="match status" value="1"/>
</dbReference>
<evidence type="ECO:0000256" key="2">
    <source>
        <dbReference type="ARBA" id="ARBA00001936"/>
    </source>
</evidence>
<comment type="catalytic activity">
    <reaction evidence="1 19">
        <text>D-ribulose 5-phosphate = (2S)-2-hydroxy-3-oxobutyl phosphate + formate + H(+)</text>
        <dbReference type="Rhea" id="RHEA:18457"/>
        <dbReference type="ChEBI" id="CHEBI:15378"/>
        <dbReference type="ChEBI" id="CHEBI:15740"/>
        <dbReference type="ChEBI" id="CHEBI:58121"/>
        <dbReference type="ChEBI" id="CHEBI:58830"/>
        <dbReference type="EC" id="4.1.99.12"/>
    </reaction>
</comment>
<dbReference type="EMBL" id="CP116942">
    <property type="protein sequence ID" value="WCO65137.1"/>
    <property type="molecule type" value="Genomic_DNA"/>
</dbReference>
<evidence type="ECO:0000256" key="11">
    <source>
        <dbReference type="ARBA" id="ARBA00022833"/>
    </source>
</evidence>
<accession>A0AAF0BSE3</accession>
<dbReference type="EC" id="4.1.99.12" evidence="19"/>
<feature type="binding site" evidence="19">
    <location>
        <position position="367"/>
    </location>
    <ligand>
        <name>GTP</name>
        <dbReference type="ChEBI" id="CHEBI:37565"/>
    </ligand>
</feature>
<dbReference type="GO" id="GO:0000287">
    <property type="term" value="F:magnesium ion binding"/>
    <property type="evidence" value="ECO:0007669"/>
    <property type="project" value="UniProtKB-UniRule"/>
</dbReference>
<dbReference type="AlphaFoldDB" id="A0AAF0BSE3"/>
<dbReference type="CDD" id="cd00641">
    <property type="entry name" value="GTP_cyclohydro2"/>
    <property type="match status" value="1"/>
</dbReference>
<dbReference type="HAMAP" id="MF_00180">
    <property type="entry name" value="RibB"/>
    <property type="match status" value="1"/>
</dbReference>
<keyword evidence="7 19" id="KW-0686">Riboflavin biosynthesis</keyword>
<dbReference type="InterPro" id="IPR036144">
    <property type="entry name" value="RibA-like_sf"/>
</dbReference>
<feature type="binding site" evidence="19">
    <location>
        <begin position="305"/>
        <end position="307"/>
    </location>
    <ligand>
        <name>GTP</name>
        <dbReference type="ChEBI" id="CHEBI:37565"/>
    </ligand>
</feature>
<dbReference type="InterPro" id="IPR032677">
    <property type="entry name" value="GTP_cyclohydro_II"/>
</dbReference>
<evidence type="ECO:0000256" key="10">
    <source>
        <dbReference type="ARBA" id="ARBA00022801"/>
    </source>
</evidence>
<dbReference type="NCBIfam" id="TIGR00505">
    <property type="entry name" value="ribA"/>
    <property type="match status" value="1"/>
</dbReference>
<comment type="pathway">
    <text evidence="4 19">Cofactor biosynthesis; riboflavin biosynthesis; 5-amino-6-(D-ribitylamino)uracil from GTP: step 1/4.</text>
</comment>
<feature type="binding site" evidence="19">
    <location>
        <begin position="35"/>
        <end position="36"/>
    </location>
    <ligand>
        <name>D-ribulose 5-phosphate</name>
        <dbReference type="ChEBI" id="CHEBI:58121"/>
    </ligand>
</feature>
<evidence type="ECO:0000256" key="8">
    <source>
        <dbReference type="ARBA" id="ARBA00022723"/>
    </source>
</evidence>
<feature type="binding site" evidence="19">
    <location>
        <position position="40"/>
    </location>
    <ligand>
        <name>D-ribulose 5-phosphate</name>
        <dbReference type="ChEBI" id="CHEBI:58121"/>
    </ligand>
</feature>
<evidence type="ECO:0000256" key="6">
    <source>
        <dbReference type="ARBA" id="ARBA00005520"/>
    </source>
</evidence>
<dbReference type="FunFam" id="3.90.870.10:FF:000001">
    <property type="entry name" value="Riboflavin biosynthesis protein RibBA"/>
    <property type="match status" value="1"/>
</dbReference>
<keyword evidence="15 19" id="KW-0456">Lyase</keyword>
<dbReference type="GO" id="GO:0005525">
    <property type="term" value="F:GTP binding"/>
    <property type="evidence" value="ECO:0007669"/>
    <property type="project" value="UniProtKB-KW"/>
</dbReference>
<feature type="binding site" evidence="19">
    <location>
        <position position="36"/>
    </location>
    <ligand>
        <name>Mg(2+)</name>
        <dbReference type="ChEBI" id="CHEBI:18420"/>
        <label>1</label>
    </ligand>
</feature>
<dbReference type="PANTHER" id="PTHR21327">
    <property type="entry name" value="GTP CYCLOHYDROLASE II-RELATED"/>
    <property type="match status" value="1"/>
</dbReference>
<dbReference type="Proteomes" id="UP001216390">
    <property type="component" value="Chromosome"/>
</dbReference>
<feature type="region of interest" description="DHBP synthase" evidence="19">
    <location>
        <begin position="1"/>
        <end position="210"/>
    </location>
</feature>
<evidence type="ECO:0000256" key="4">
    <source>
        <dbReference type="ARBA" id="ARBA00004853"/>
    </source>
</evidence>
<dbReference type="NCBIfam" id="NF001591">
    <property type="entry name" value="PRK00393.1"/>
    <property type="match status" value="1"/>
</dbReference>
<keyword evidence="12 19" id="KW-0460">Magnesium</keyword>
<comment type="similarity">
    <text evidence="19">In the C-terminal section; belongs to the GTP cyclohydrolase II family.</text>
</comment>
<dbReference type="InterPro" id="IPR017945">
    <property type="entry name" value="DHBP_synth_RibB-like_a/b_dom"/>
</dbReference>
<dbReference type="InterPro" id="IPR016299">
    <property type="entry name" value="Riboflavin_synth_RibBA"/>
</dbReference>
<evidence type="ECO:0000313" key="23">
    <source>
        <dbReference type="Proteomes" id="UP001216390"/>
    </source>
</evidence>
<evidence type="ECO:0000256" key="17">
    <source>
        <dbReference type="ARBA" id="ARBA00043932"/>
    </source>
</evidence>
<keyword evidence="14 19" id="KW-0464">Manganese</keyword>
<keyword evidence="8 19" id="KW-0479">Metal-binding</keyword>
<evidence type="ECO:0000256" key="14">
    <source>
        <dbReference type="ARBA" id="ARBA00023211"/>
    </source>
</evidence>
<comment type="cofactor">
    <cofactor evidence="19">
        <name>Zn(2+)</name>
        <dbReference type="ChEBI" id="CHEBI:29105"/>
    </cofactor>
    <text evidence="19">Binds 1 zinc ion per subunit.</text>
</comment>
<evidence type="ECO:0000256" key="9">
    <source>
        <dbReference type="ARBA" id="ARBA00022741"/>
    </source>
</evidence>
<feature type="binding site" evidence="19">
    <location>
        <position position="279"/>
    </location>
    <ligand>
        <name>Zn(2+)</name>
        <dbReference type="ChEBI" id="CHEBI:29105"/>
        <note>catalytic</note>
    </ligand>
</feature>
<feature type="active site" description="Proton acceptor; for GTP cyclohydrolase activity" evidence="19">
    <location>
        <position position="339"/>
    </location>
</feature>
<comment type="function">
    <text evidence="3 19">Catalyzes the conversion of D-ribulose 5-phosphate to formate and 3,4-dihydroxy-2-butanone 4-phosphate.</text>
</comment>
<dbReference type="SUPFAM" id="SSF142695">
    <property type="entry name" value="RibA-like"/>
    <property type="match status" value="1"/>
</dbReference>
<evidence type="ECO:0000256" key="18">
    <source>
        <dbReference type="ARBA" id="ARBA00049295"/>
    </source>
</evidence>
<feature type="binding site" evidence="19">
    <location>
        <position position="151"/>
    </location>
    <ligand>
        <name>Mg(2+)</name>
        <dbReference type="ChEBI" id="CHEBI:18420"/>
        <label>2</label>
    </ligand>
</feature>
<keyword evidence="9 19" id="KW-0547">Nucleotide-binding</keyword>
<evidence type="ECO:0000256" key="7">
    <source>
        <dbReference type="ARBA" id="ARBA00022619"/>
    </source>
</evidence>
<dbReference type="SUPFAM" id="SSF55821">
    <property type="entry name" value="YrdC/RibB"/>
    <property type="match status" value="1"/>
</dbReference>
<feature type="binding site" evidence="19">
    <location>
        <position position="282"/>
    </location>
    <ligand>
        <name>GTP</name>
        <dbReference type="ChEBI" id="CHEBI:37565"/>
    </ligand>
</feature>
<dbReference type="KEGG" id="ima:PO878_11575"/>
<evidence type="ECO:0000256" key="3">
    <source>
        <dbReference type="ARBA" id="ARBA00002284"/>
    </source>
</evidence>
<sequence>MTTSADTRTEFAPIEDAIAAVGRGEIVVVVDDEDRENEGDLIMAADAVTPEAIAFFLKHSSGVICAPVTAERAAELDLRPMVEQNTESMRTAFTVTVDYRHGTSTGISAGDRAATIKSLVDPATRPGDLARPGHIFPLVGREGGVLKRAGHTEAALDLARLAGLAPAGVLCEIVDEDKMGMARVPELVRFAREHDLLFISIADLIRYRRRTEKLVRRVAEARIPTRWGDFTSYVFESVLDGEQHVAMVKGSVNGTPDVLVRVHSECLTGDVFGSMRCDCGVQLDAAMQMIAEEGTGVIVYLRGHEGRGIGIGHKIRAYTLQDEGRDTVDANTDLGLPVDSREYGIGAQILHDLGLTTMRIITNNPSKYGGLEGFGLDITARVPSIIAPNPENIAYLRTKRDRMGHLLEGLDDVGEGAAPVPPADPPAAGEEA</sequence>
<dbReference type="GO" id="GO:0030145">
    <property type="term" value="F:manganese ion binding"/>
    <property type="evidence" value="ECO:0007669"/>
    <property type="project" value="UniProtKB-UniRule"/>
</dbReference>
<feature type="binding site" evidence="19">
    <location>
        <begin position="148"/>
        <end position="152"/>
    </location>
    <ligand>
        <name>D-ribulose 5-phosphate</name>
        <dbReference type="ChEBI" id="CHEBI:58121"/>
    </ligand>
</feature>
<feature type="domain" description="GTP cyclohydrolase II" evidence="21">
    <location>
        <begin position="217"/>
        <end position="383"/>
    </location>
</feature>
<dbReference type="NCBIfam" id="TIGR00506">
    <property type="entry name" value="ribB"/>
    <property type="match status" value="1"/>
</dbReference>
<feature type="binding site" evidence="19">
    <location>
        <position position="362"/>
    </location>
    <ligand>
        <name>GTP</name>
        <dbReference type="ChEBI" id="CHEBI:37565"/>
    </ligand>
</feature>
<dbReference type="HAMAP" id="MF_00179">
    <property type="entry name" value="RibA"/>
    <property type="match status" value="1"/>
</dbReference>
<feature type="region of interest" description="Disordered" evidence="20">
    <location>
        <begin position="410"/>
        <end position="432"/>
    </location>
</feature>
<feature type="binding site" evidence="19">
    <location>
        <position position="327"/>
    </location>
    <ligand>
        <name>GTP</name>
        <dbReference type="ChEBI" id="CHEBI:37565"/>
    </ligand>
</feature>
<keyword evidence="23" id="KW-1185">Reference proteome</keyword>
<evidence type="ECO:0000259" key="21">
    <source>
        <dbReference type="Pfam" id="PF00925"/>
    </source>
</evidence>
<comment type="catalytic activity">
    <reaction evidence="18 19">
        <text>GTP + 4 H2O = 2,5-diamino-6-hydroxy-4-(5-phosphoribosylamino)-pyrimidine + formate + 2 phosphate + 3 H(+)</text>
        <dbReference type="Rhea" id="RHEA:23704"/>
        <dbReference type="ChEBI" id="CHEBI:15377"/>
        <dbReference type="ChEBI" id="CHEBI:15378"/>
        <dbReference type="ChEBI" id="CHEBI:15740"/>
        <dbReference type="ChEBI" id="CHEBI:37565"/>
        <dbReference type="ChEBI" id="CHEBI:43474"/>
        <dbReference type="ChEBI" id="CHEBI:58614"/>
        <dbReference type="EC" id="3.5.4.25"/>
    </reaction>
</comment>
<dbReference type="GO" id="GO:0008686">
    <property type="term" value="F:3,4-dihydroxy-2-butanone-4-phosphate synthase activity"/>
    <property type="evidence" value="ECO:0007669"/>
    <property type="project" value="UniProtKB-UniRule"/>
</dbReference>
<protein>
    <recommendedName>
        <fullName evidence="19">Riboflavin biosynthesis protein RibBA</fullName>
    </recommendedName>
    <domain>
        <recommendedName>
            <fullName evidence="19">3,4-dihydroxy-2-butanone 4-phosphate synthase</fullName>
            <shortName evidence="19">DHBP synthase</shortName>
            <ecNumber evidence="19">4.1.99.12</ecNumber>
        </recommendedName>
    </domain>
    <domain>
        <recommendedName>
            <fullName evidence="19">GTP cyclohydrolase-2</fullName>
            <ecNumber evidence="19">3.5.4.25</ecNumber>
        </recommendedName>
        <alternativeName>
            <fullName evidence="19">GTP cyclohydrolase II</fullName>
        </alternativeName>
    </domain>
</protein>
<comment type="function">
    <text evidence="17 19">Catalyzes the conversion of GTP to 2,5-diamino-6-ribosylamino-4(3H)-pyrimidinone 5'-phosphate (DARP), formate and pyrophosphate.</text>
</comment>
<feature type="binding site" evidence="19">
    <location>
        <position position="266"/>
    </location>
    <ligand>
        <name>Zn(2+)</name>
        <dbReference type="ChEBI" id="CHEBI:29105"/>
        <note>catalytic</note>
    </ligand>
</feature>
<evidence type="ECO:0000256" key="12">
    <source>
        <dbReference type="ARBA" id="ARBA00022842"/>
    </source>
</evidence>
<comment type="cofactor">
    <cofactor evidence="19">
        <name>Mg(2+)</name>
        <dbReference type="ChEBI" id="CHEBI:18420"/>
    </cofactor>
    <cofactor evidence="19">
        <name>Mn(2+)</name>
        <dbReference type="ChEBI" id="CHEBI:29035"/>
    </cofactor>
    <text evidence="19">Binds 2 divalent metal cations per subunit. Magnesium or manganese.</text>
</comment>
<organism evidence="22 23">
    <name type="scientific">Iamia majanohamensis</name>
    <dbReference type="NCBI Taxonomy" id="467976"/>
    <lineage>
        <taxon>Bacteria</taxon>
        <taxon>Bacillati</taxon>
        <taxon>Actinomycetota</taxon>
        <taxon>Acidimicrobiia</taxon>
        <taxon>Acidimicrobiales</taxon>
        <taxon>Iamiaceae</taxon>
        <taxon>Iamia</taxon>
    </lineage>
</organism>